<dbReference type="PROSITE" id="PS51257">
    <property type="entry name" value="PROKAR_LIPOPROTEIN"/>
    <property type="match status" value="1"/>
</dbReference>
<dbReference type="InterPro" id="IPR050789">
    <property type="entry name" value="Diverse_Enzym_Activities"/>
</dbReference>
<dbReference type="PANTHER" id="PTHR43283">
    <property type="entry name" value="BETA-LACTAMASE-RELATED"/>
    <property type="match status" value="1"/>
</dbReference>
<proteinExistence type="predicted"/>
<evidence type="ECO:0000259" key="2">
    <source>
        <dbReference type="Pfam" id="PF00144"/>
    </source>
</evidence>
<gene>
    <name evidence="3" type="ORF">M0M42_14705</name>
</gene>
<keyword evidence="4" id="KW-1185">Reference proteome</keyword>
<dbReference type="InterPro" id="IPR012338">
    <property type="entry name" value="Beta-lactam/transpept-like"/>
</dbReference>
<dbReference type="SUPFAM" id="SSF56601">
    <property type="entry name" value="beta-lactamase/transpeptidase-like"/>
    <property type="match status" value="1"/>
</dbReference>
<feature type="domain" description="Beta-lactamase-related" evidence="2">
    <location>
        <begin position="93"/>
        <end position="407"/>
    </location>
</feature>
<protein>
    <submittedName>
        <fullName evidence="3">Beta-lactamase family protein</fullName>
    </submittedName>
</protein>
<organism evidence="3 4">
    <name type="scientific">Pseudomonas knackmussii</name>
    <dbReference type="NCBI Taxonomy" id="65741"/>
    <lineage>
        <taxon>Bacteria</taxon>
        <taxon>Pseudomonadati</taxon>
        <taxon>Pseudomonadota</taxon>
        <taxon>Gammaproteobacteria</taxon>
        <taxon>Pseudomonadales</taxon>
        <taxon>Pseudomonadaceae</taxon>
        <taxon>Pseudomonas</taxon>
    </lineage>
</organism>
<accession>A0ABY4KLD9</accession>
<feature type="chain" id="PRO_5045503893" evidence="1">
    <location>
        <begin position="26"/>
        <end position="415"/>
    </location>
</feature>
<evidence type="ECO:0000313" key="4">
    <source>
        <dbReference type="Proteomes" id="UP000831189"/>
    </source>
</evidence>
<dbReference type="Proteomes" id="UP000831189">
    <property type="component" value="Chromosome"/>
</dbReference>
<sequence length="415" mass="46144">MRITHRAFALASLAVLISACGTQHTAPTQPELVGRAQDLYELPPAYQAGTYRNMDALFFTREVARGPQVYPLPTGAPLEVEYRVEGKPLNTDDFMQRNHVAGLLIIKDGQVVLERYGKGNDETTRWTSFSVVKSISSSLIGAALHQGKIVSLQDPVVRYLPELEGSAYDGVTIEQVLQMSSGAGWNETYRDPESDRRQLFDLQLANNPGGLLRLMAGLEREQTPGTVFNYSTGESHLQSEIVRAATDMTTSDYLSERIWARMGMERDAYWQLDAKAGQEIGSSGFSATLRDYGRFGQFILNDGVIDGERILPRGWVELASRVDPDSHLAPGKLYDGEYALGYGYQWWTFPVGAQALPNHDGAFEAQGIFGQFLYVNRTENVTAVVWSTWPEPEMDAHEQETYAFLGAAVQALRQK</sequence>
<dbReference type="Pfam" id="PF00144">
    <property type="entry name" value="Beta-lactamase"/>
    <property type="match status" value="1"/>
</dbReference>
<evidence type="ECO:0000313" key="3">
    <source>
        <dbReference type="EMBL" id="UPQ81654.1"/>
    </source>
</evidence>
<keyword evidence="1" id="KW-0732">Signal</keyword>
<reference evidence="3 4" key="1">
    <citation type="submission" date="2022-04" db="EMBL/GenBank/DDBJ databases">
        <title>Pseudomonas knackmussii B09-2.</title>
        <authorList>
            <person name="Deng Y."/>
        </authorList>
    </citation>
    <scope>NUCLEOTIDE SEQUENCE [LARGE SCALE GENOMIC DNA]</scope>
    <source>
        <strain evidence="3 4">B09-2</strain>
    </source>
</reference>
<dbReference type="PANTHER" id="PTHR43283:SF14">
    <property type="entry name" value="BLL8153 PROTEIN"/>
    <property type="match status" value="1"/>
</dbReference>
<dbReference type="Gene3D" id="3.40.710.10">
    <property type="entry name" value="DD-peptidase/beta-lactamase superfamily"/>
    <property type="match status" value="1"/>
</dbReference>
<dbReference type="InterPro" id="IPR001466">
    <property type="entry name" value="Beta-lactam-related"/>
</dbReference>
<evidence type="ECO:0000256" key="1">
    <source>
        <dbReference type="SAM" id="SignalP"/>
    </source>
</evidence>
<feature type="signal peptide" evidence="1">
    <location>
        <begin position="1"/>
        <end position="25"/>
    </location>
</feature>
<name>A0ABY4KLD9_9PSED</name>
<dbReference type="EMBL" id="CP096208">
    <property type="protein sequence ID" value="UPQ81654.1"/>
    <property type="molecule type" value="Genomic_DNA"/>
</dbReference>